<reference evidence="2 3" key="1">
    <citation type="submission" date="2020-06" db="EMBL/GenBank/DDBJ databases">
        <title>Methanofollis fontis sp. nov., a methanogen isolated from marine sediments near a cold seep at Four-Way Closure Ridge offshore southwestern Taiwan.</title>
        <authorList>
            <person name="Chen S.-C."/>
            <person name="Teng N.-H."/>
            <person name="Lin Y.-S."/>
            <person name="Lai M.-C."/>
            <person name="Chen H.-H."/>
            <person name="Wang C.-C."/>
        </authorList>
    </citation>
    <scope>NUCLEOTIDE SEQUENCE [LARGE SCALE GENOMIC DNA]</scope>
    <source>
        <strain evidence="2 3">DSM 2702</strain>
    </source>
</reference>
<comment type="caution">
    <text evidence="2">The sequence shown here is derived from an EMBL/GenBank/DDBJ whole genome shotgun (WGS) entry which is preliminary data.</text>
</comment>
<dbReference type="EMBL" id="JABXWR010000001">
    <property type="protein sequence ID" value="NVO66412.1"/>
    <property type="molecule type" value="Genomic_DNA"/>
</dbReference>
<sequence length="196" mass="21792">MSGSDHSDGAVSSLQANLLLVALAMILAVLVLLMFHLPSLDLDMIGAPCIFEIVAINHIDDGTHTLNYDSRVTLRYNSTPASMDISDPIDLMRWYLGTPEDNADRTREYDKSDLSAHFFRNGEPISASIPTMYAHEFISTHHYGVQTMNGESSRWYPGRPITIDFTDGTFRPGDVVRVEIYSNTDGRLISADTYTA</sequence>
<evidence type="ECO:0008006" key="4">
    <source>
        <dbReference type="Google" id="ProtNLM"/>
    </source>
</evidence>
<dbReference type="RefSeq" id="WP_176788110.1">
    <property type="nucleotide sequence ID" value="NZ_JABXWR010000001.1"/>
</dbReference>
<keyword evidence="3" id="KW-1185">Reference proteome</keyword>
<evidence type="ECO:0000313" key="2">
    <source>
        <dbReference type="EMBL" id="NVO66412.1"/>
    </source>
</evidence>
<evidence type="ECO:0000256" key="1">
    <source>
        <dbReference type="SAM" id="Phobius"/>
    </source>
</evidence>
<gene>
    <name evidence="2" type="ORF">HWN36_03575</name>
</gene>
<accession>A0A7K4HMN3</accession>
<evidence type="ECO:0000313" key="3">
    <source>
        <dbReference type="Proteomes" id="UP000570823"/>
    </source>
</evidence>
<feature type="transmembrane region" description="Helical" evidence="1">
    <location>
        <begin position="14"/>
        <end position="35"/>
    </location>
</feature>
<keyword evidence="1" id="KW-0812">Transmembrane</keyword>
<proteinExistence type="predicted"/>
<keyword evidence="1" id="KW-0472">Membrane</keyword>
<dbReference type="OrthoDB" id="106964at2157"/>
<name>A0A7K4HMN3_9EURY</name>
<organism evidence="2 3">
    <name type="scientific">Methanofollis tationis</name>
    <dbReference type="NCBI Taxonomy" id="81417"/>
    <lineage>
        <taxon>Archaea</taxon>
        <taxon>Methanobacteriati</taxon>
        <taxon>Methanobacteriota</taxon>
        <taxon>Stenosarchaea group</taxon>
        <taxon>Methanomicrobia</taxon>
        <taxon>Methanomicrobiales</taxon>
        <taxon>Methanomicrobiaceae</taxon>
        <taxon>Methanofollis</taxon>
    </lineage>
</organism>
<dbReference type="AlphaFoldDB" id="A0A7K4HMN3"/>
<dbReference type="Proteomes" id="UP000570823">
    <property type="component" value="Unassembled WGS sequence"/>
</dbReference>
<protein>
    <recommendedName>
        <fullName evidence="4">Type IV pilin</fullName>
    </recommendedName>
</protein>
<keyword evidence="1" id="KW-1133">Transmembrane helix</keyword>